<keyword evidence="3" id="KW-0949">S-adenosyl-L-methionine</keyword>
<proteinExistence type="predicted"/>
<evidence type="ECO:0000256" key="2">
    <source>
        <dbReference type="ARBA" id="ARBA00022485"/>
    </source>
</evidence>
<dbReference type="SFLD" id="SFLDG01387">
    <property type="entry name" value="BtrN-like_SPASM_domain_contain"/>
    <property type="match status" value="1"/>
</dbReference>
<protein>
    <submittedName>
        <fullName evidence="9">Radical SAM protein</fullName>
    </submittedName>
</protein>
<dbReference type="PANTHER" id="PTHR11228:SF7">
    <property type="entry name" value="PQQA PEPTIDE CYCLASE"/>
    <property type="match status" value="1"/>
</dbReference>
<dbReference type="SFLD" id="SFLDG01067">
    <property type="entry name" value="SPASM/twitch_domain_containing"/>
    <property type="match status" value="1"/>
</dbReference>
<dbReference type="Proteomes" id="UP000614200">
    <property type="component" value="Unassembled WGS sequence"/>
</dbReference>
<gene>
    <name evidence="9" type="ORF">ISU02_07295</name>
</gene>
<organism evidence="9 10">
    <name type="scientific">Fusibacter ferrireducens</name>
    <dbReference type="NCBI Taxonomy" id="2785058"/>
    <lineage>
        <taxon>Bacteria</taxon>
        <taxon>Bacillati</taxon>
        <taxon>Bacillota</taxon>
        <taxon>Clostridia</taxon>
        <taxon>Eubacteriales</taxon>
        <taxon>Eubacteriales Family XII. Incertae Sedis</taxon>
        <taxon>Fusibacter</taxon>
    </lineage>
</organism>
<evidence type="ECO:0000256" key="1">
    <source>
        <dbReference type="ARBA" id="ARBA00001966"/>
    </source>
</evidence>
<dbReference type="InterPro" id="IPR000385">
    <property type="entry name" value="MoaA_NifB_PqqE_Fe-S-bd_CS"/>
</dbReference>
<dbReference type="InterPro" id="IPR050377">
    <property type="entry name" value="Radical_SAM_PqqE_MftC-like"/>
</dbReference>
<sequence length="346" mass="39450">MSMRKVCLELTDACNLNCTMCYRHSWIEKTQHMPKEMVERILTQIEGIESIDEIVVGGIGEPSIHPQIIEVLERLKSYKVSLTTNAVSLTESMREAIVEYVDQLVISIDGLAQHFYEIRGISLEGVLEQVKLINELKKKQSNQSLQLIFQMVLSATNKEDVFGIIDLASEYGVSQLIISNILPVSLEDSDLCLYSISANEQMAKYYDQVRIYAIRRGLAIRLSENRLKTERRCRFVDNDTIVINAHGKIAPCYRFAHEGTEVVFGRLKTIQAHTFGDVLEEDLESIWHSKAYTDYRYMVYNNHYPSCTDCDLVDGCDMVSDTYGDCYGNAPSCGDCLWVRNLVYCI</sequence>
<keyword evidence="5" id="KW-0560">Oxidoreductase</keyword>
<dbReference type="SFLD" id="SFLDF00570">
    <property type="entry name" value="tungsten_cofactor_oxidoreducas"/>
    <property type="match status" value="1"/>
</dbReference>
<keyword evidence="2" id="KW-0004">4Fe-4S</keyword>
<keyword evidence="6" id="KW-0408">Iron</keyword>
<evidence type="ECO:0000256" key="4">
    <source>
        <dbReference type="ARBA" id="ARBA00022723"/>
    </source>
</evidence>
<comment type="caution">
    <text evidence="9">The sequence shown here is derived from an EMBL/GenBank/DDBJ whole genome shotgun (WGS) entry which is preliminary data.</text>
</comment>
<evidence type="ECO:0000313" key="10">
    <source>
        <dbReference type="Proteomes" id="UP000614200"/>
    </source>
</evidence>
<dbReference type="CDD" id="cd21121">
    <property type="entry name" value="SPASM_Cmo-like"/>
    <property type="match status" value="1"/>
</dbReference>
<keyword evidence="10" id="KW-1185">Reference proteome</keyword>
<evidence type="ECO:0000313" key="9">
    <source>
        <dbReference type="EMBL" id="MBF4692919.1"/>
    </source>
</evidence>
<name>A0ABR9ZR65_9FIRM</name>
<dbReference type="Pfam" id="PF13186">
    <property type="entry name" value="SPASM"/>
    <property type="match status" value="1"/>
</dbReference>
<dbReference type="InterPro" id="IPR007197">
    <property type="entry name" value="rSAM"/>
</dbReference>
<reference evidence="9 10" key="1">
    <citation type="submission" date="2020-11" db="EMBL/GenBank/DDBJ databases">
        <title>Fusibacter basophilias sp. nov.</title>
        <authorList>
            <person name="Qiu D."/>
        </authorList>
    </citation>
    <scope>NUCLEOTIDE SEQUENCE [LARGE SCALE GENOMIC DNA]</scope>
    <source>
        <strain evidence="9 10">Q10-2</strain>
    </source>
</reference>
<dbReference type="InterPro" id="IPR058240">
    <property type="entry name" value="rSAM_sf"/>
</dbReference>
<feature type="domain" description="Radical SAM core" evidence="8">
    <location>
        <begin position="1"/>
        <end position="221"/>
    </location>
</feature>
<comment type="cofactor">
    <cofactor evidence="1">
        <name>[4Fe-4S] cluster</name>
        <dbReference type="ChEBI" id="CHEBI:49883"/>
    </cofactor>
</comment>
<dbReference type="PANTHER" id="PTHR11228">
    <property type="entry name" value="RADICAL SAM DOMAIN PROTEIN"/>
    <property type="match status" value="1"/>
</dbReference>
<dbReference type="SFLD" id="SFLDS00029">
    <property type="entry name" value="Radical_SAM"/>
    <property type="match status" value="1"/>
</dbReference>
<dbReference type="CDD" id="cd01335">
    <property type="entry name" value="Radical_SAM"/>
    <property type="match status" value="1"/>
</dbReference>
<evidence type="ECO:0000259" key="8">
    <source>
        <dbReference type="PROSITE" id="PS51918"/>
    </source>
</evidence>
<dbReference type="SUPFAM" id="SSF102114">
    <property type="entry name" value="Radical SAM enzymes"/>
    <property type="match status" value="1"/>
</dbReference>
<dbReference type="Pfam" id="PF04055">
    <property type="entry name" value="Radical_SAM"/>
    <property type="match status" value="1"/>
</dbReference>
<dbReference type="EMBL" id="JADKNH010000004">
    <property type="protein sequence ID" value="MBF4692919.1"/>
    <property type="molecule type" value="Genomic_DNA"/>
</dbReference>
<accession>A0ABR9ZR65</accession>
<evidence type="ECO:0000256" key="6">
    <source>
        <dbReference type="ARBA" id="ARBA00023004"/>
    </source>
</evidence>
<evidence type="ECO:0000256" key="5">
    <source>
        <dbReference type="ARBA" id="ARBA00023002"/>
    </source>
</evidence>
<dbReference type="PROSITE" id="PS51918">
    <property type="entry name" value="RADICAL_SAM"/>
    <property type="match status" value="1"/>
</dbReference>
<dbReference type="InterPro" id="IPR034391">
    <property type="entry name" value="AdoMet-like_SPASM_containing"/>
</dbReference>
<dbReference type="InterPro" id="IPR027604">
    <property type="entry name" value="W_rSAM_matur"/>
</dbReference>
<dbReference type="PROSITE" id="PS01305">
    <property type="entry name" value="MOAA_NIFB_PQQE"/>
    <property type="match status" value="1"/>
</dbReference>
<keyword evidence="7" id="KW-0411">Iron-sulfur</keyword>
<evidence type="ECO:0000256" key="3">
    <source>
        <dbReference type="ARBA" id="ARBA00022691"/>
    </source>
</evidence>
<dbReference type="Gene3D" id="3.20.20.70">
    <property type="entry name" value="Aldolase class I"/>
    <property type="match status" value="1"/>
</dbReference>
<keyword evidence="4" id="KW-0479">Metal-binding</keyword>
<dbReference type="RefSeq" id="WP_194701161.1">
    <property type="nucleotide sequence ID" value="NZ_JADKNH010000004.1"/>
</dbReference>
<dbReference type="InterPro" id="IPR023885">
    <property type="entry name" value="4Fe4S-binding_SPASM_dom"/>
</dbReference>
<evidence type="ECO:0000256" key="7">
    <source>
        <dbReference type="ARBA" id="ARBA00023014"/>
    </source>
</evidence>
<dbReference type="InterPro" id="IPR013785">
    <property type="entry name" value="Aldolase_TIM"/>
</dbReference>